<dbReference type="AlphaFoldDB" id="A0A6H1NWV7"/>
<dbReference type="InterPro" id="IPR052948">
    <property type="entry name" value="Low_temp-induced_all0457"/>
</dbReference>
<dbReference type="Pfam" id="PF11181">
    <property type="entry name" value="YflT"/>
    <property type="match status" value="1"/>
</dbReference>
<feature type="region of interest" description="Disordered" evidence="1">
    <location>
        <begin position="151"/>
        <end position="189"/>
    </location>
</feature>
<protein>
    <submittedName>
        <fullName evidence="3">General stress protein</fullName>
    </submittedName>
</protein>
<organism evidence="3 4">
    <name type="scientific">Priestia megaterium</name>
    <name type="common">Bacillus megaterium</name>
    <dbReference type="NCBI Taxonomy" id="1404"/>
    <lineage>
        <taxon>Bacteria</taxon>
        <taxon>Bacillati</taxon>
        <taxon>Bacillota</taxon>
        <taxon>Bacilli</taxon>
        <taxon>Bacillales</taxon>
        <taxon>Bacillaceae</taxon>
        <taxon>Priestia</taxon>
    </lineage>
</organism>
<feature type="compositionally biased region" description="Polar residues" evidence="1">
    <location>
        <begin position="175"/>
        <end position="189"/>
    </location>
</feature>
<name>A0A6H1NWV7_PRIMG</name>
<proteinExistence type="predicted"/>
<reference evidence="3 4" key="1">
    <citation type="submission" date="2020-04" db="EMBL/GenBank/DDBJ databases">
        <title>Genome-Wide Identification of 5-Methylcytosine Sites in Bacterial Genomes By High-Throughput Sequencing of MspJI Restriction Fragments.</title>
        <authorList>
            <person name="Wu V."/>
        </authorList>
    </citation>
    <scope>NUCLEOTIDE SEQUENCE [LARGE SCALE GENOMIC DNA]</scope>
    <source>
        <strain evidence="3 4">S2</strain>
    </source>
</reference>
<dbReference type="InterPro" id="IPR025889">
    <property type="entry name" value="GSP17M-like_dom"/>
</dbReference>
<gene>
    <name evidence="3" type="ORF">HFZ78_02520</name>
</gene>
<evidence type="ECO:0000256" key="1">
    <source>
        <dbReference type="SAM" id="MobiDB-lite"/>
    </source>
</evidence>
<feature type="domain" description="General stress protein 17M-like" evidence="2">
    <location>
        <begin position="8"/>
        <end position="77"/>
    </location>
</feature>
<evidence type="ECO:0000313" key="4">
    <source>
        <dbReference type="Proteomes" id="UP000501868"/>
    </source>
</evidence>
<evidence type="ECO:0000259" key="2">
    <source>
        <dbReference type="Pfam" id="PF11181"/>
    </source>
</evidence>
<dbReference type="EMBL" id="CP051128">
    <property type="protein sequence ID" value="QIZ05763.1"/>
    <property type="molecule type" value="Genomic_DNA"/>
</dbReference>
<dbReference type="PANTHER" id="PTHR36109:SF2">
    <property type="entry name" value="MEMBRANE PROTEIN"/>
    <property type="match status" value="1"/>
</dbReference>
<reference evidence="3 4" key="2">
    <citation type="submission" date="2020-04" db="EMBL/GenBank/DDBJ databases">
        <authorList>
            <person name="Fomenkov A."/>
            <person name="Anton B.P."/>
            <person name="Roberts R.J."/>
        </authorList>
    </citation>
    <scope>NUCLEOTIDE SEQUENCE [LARGE SCALE GENOMIC DNA]</scope>
    <source>
        <strain evidence="3 4">S2</strain>
    </source>
</reference>
<dbReference type="Proteomes" id="UP000501868">
    <property type="component" value="Chromosome"/>
</dbReference>
<accession>A0A6H1NWV7</accession>
<evidence type="ECO:0000313" key="3">
    <source>
        <dbReference type="EMBL" id="QIZ05763.1"/>
    </source>
</evidence>
<dbReference type="PANTHER" id="PTHR36109">
    <property type="entry name" value="MEMBRANE PROTEIN-RELATED"/>
    <property type="match status" value="1"/>
</dbReference>
<sequence length="189" mass="19699">MNKHEKNIVGVYQSEQEAIAAIEDLVKWGYDKSEISVIGKDHNHVDYVTEETGTAVEDTAATGAITGGALGGATGLLAGLGALAIPGIGPIVAAGPIAASIMGALTGAGVGGLTGALIGLGIPDDDAKYYGESVEEGKILVLVKKRDNTAHDMIDSEEEPPLDVEPTTDHEENRFNTIRNRNPAFSNKY</sequence>